<evidence type="ECO:0000256" key="1">
    <source>
        <dbReference type="ARBA" id="ARBA00022741"/>
    </source>
</evidence>
<gene>
    <name evidence="3" type="primary">N758_0958</name>
</gene>
<dbReference type="SUPFAM" id="SSF52540">
    <property type="entry name" value="P-loop containing nucleoside triphosphate hydrolases"/>
    <property type="match status" value="1"/>
</dbReference>
<dbReference type="GO" id="GO:0016887">
    <property type="term" value="F:ATP hydrolysis activity"/>
    <property type="evidence" value="ECO:0007669"/>
    <property type="project" value="TreeGrafter"/>
</dbReference>
<proteinExistence type="predicted"/>
<dbReference type="GO" id="GO:0005829">
    <property type="term" value="C:cytosol"/>
    <property type="evidence" value="ECO:0007669"/>
    <property type="project" value="TreeGrafter"/>
</dbReference>
<dbReference type="PANTHER" id="PTHR43384">
    <property type="entry name" value="SEPTUM SITE-DETERMINING PROTEIN MIND HOMOLOG, CHLOROPLASTIC-RELATED"/>
    <property type="match status" value="1"/>
</dbReference>
<dbReference type="GO" id="GO:0005524">
    <property type="term" value="F:ATP binding"/>
    <property type="evidence" value="ECO:0007669"/>
    <property type="project" value="UniProtKB-KW"/>
</dbReference>
<dbReference type="GO" id="GO:0051782">
    <property type="term" value="P:negative regulation of cell division"/>
    <property type="evidence" value="ECO:0007669"/>
    <property type="project" value="TreeGrafter"/>
</dbReference>
<accession>A0A1U9WXL8</accession>
<reference evidence="3" key="1">
    <citation type="journal article" date="2017" name="Front. Microbiol.">
        <title>Evolution of Anabaenopeptin Peptide Structural Variability in the Cyanobacterium Planktothrix.</title>
        <authorList>
            <person name="Entfellner E."/>
            <person name="Frei M."/>
            <person name="Christiansen G."/>
            <person name="Deng L."/>
            <person name="Blom J."/>
            <person name="Kurmayer R."/>
        </authorList>
    </citation>
    <scope>NUCLEOTIDE SEQUENCE</scope>
    <source>
        <strain evidence="3">No758</strain>
    </source>
</reference>
<dbReference type="NCBIfam" id="NF047398">
    <property type="entry name" value="AAA_KGGVGR"/>
    <property type="match status" value="1"/>
</dbReference>
<keyword evidence="1" id="KW-0547">Nucleotide-binding</keyword>
<dbReference type="AlphaFoldDB" id="A0A1U9WXL8"/>
<evidence type="ECO:0008006" key="4">
    <source>
        <dbReference type="Google" id="ProtNLM"/>
    </source>
</evidence>
<dbReference type="InterPro" id="IPR050625">
    <property type="entry name" value="ParA/MinD_ATPase"/>
</dbReference>
<name>A0A1U9WXL8_PLAAG</name>
<keyword evidence="2" id="KW-0067">ATP-binding</keyword>
<dbReference type="GO" id="GO:0009898">
    <property type="term" value="C:cytoplasmic side of plasma membrane"/>
    <property type="evidence" value="ECO:0007669"/>
    <property type="project" value="TreeGrafter"/>
</dbReference>
<dbReference type="EMBL" id="KU665241">
    <property type="protein sequence ID" value="AQY61000.1"/>
    <property type="molecule type" value="Genomic_DNA"/>
</dbReference>
<protein>
    <recommendedName>
        <fullName evidence="4">ParA family protein</fullName>
    </recommendedName>
</protein>
<sequence length="928" mass="107197">MKFMRLLTWFDVQRVIRRETSYGSQLPNGVVRINCFSDALEIGIINPECQPQINTILKEWFGDWYQEEQFIIQLDIGDSTLPVEFSVEDNFYQKNIVVRPFWEEIAYLESDPEVIAERSKSVHLPEKYETPPSLIAFYSFKGGVGRTLHLAAHLFALLERAKEIDKAITILVIDADLEAPGLTYWNRAQKQQPTLSFIDFLESYHYSPIDREQTLSFLAKEIKKSSKSEGKSTVYFLPACLNDHQLLDTPILPEQLVRTLDGTWECGNALHRLGDAVGADYIFIDLRAGLSEISSPIIFDPRIERFIITTITEQSISGTSLVLEQIGRVAPPENSINNQQYYDPSLIITMLTPELKKLPAFEDALARFQSAYIQSEEDNLYSTRLQIKETYFAQELLYINNWEEARAKLSPTSVMKVAFEWANEQLYEQENQDLNSGMTNQSDPLSEVQKLMKICEKYEYAEQGEGEDLLVTEPLKNLATQFQDDLPRVVSIGAKGAGKTFNYIQLSRFKYWENFLQKILQKIDPSQPLRTSKTYIFPLLESRKLKDQAKNIINEARNEVQMVIGDQQSFQSSDCVDRIKKAISHNSAWSEPEWTEFWIKEMARVIGINVDQTSSLSLSTINNELKDKSLKIIFLFDGLEDIFSDIASNSQQNIALKSLIEDLPNKLSEIRQSNLGVIIFLRRDFLRYTITQNSGQFENLYRSYDLYWNQDSFLKLVFWLCTQSKIIGAEQINIESLSQQELIEKLQDLWGKRLGSDHSKATYSYSWIFAALTDFNGRLQARDIVRFLYNAAKITVEQANNIQFEKWSTSRLLPPQSILKALKPCSEKKVEEAKEEYPEFEKWVETLRQYSVELRSIPFSVEQFRMEPTTVRILEDMGVIYEDKEKEDIARFYMPEIFREVLGFSFSGTGALLRVLALKRRVLGRGII</sequence>
<dbReference type="InterPro" id="IPR027417">
    <property type="entry name" value="P-loop_NTPase"/>
</dbReference>
<evidence type="ECO:0000256" key="2">
    <source>
        <dbReference type="ARBA" id="ARBA00022840"/>
    </source>
</evidence>
<dbReference type="Gene3D" id="3.40.50.300">
    <property type="entry name" value="P-loop containing nucleotide triphosphate hydrolases"/>
    <property type="match status" value="1"/>
</dbReference>
<organism evidence="3">
    <name type="scientific">Planktothrix agardhii No758</name>
    <dbReference type="NCBI Taxonomy" id="1964479"/>
    <lineage>
        <taxon>Bacteria</taxon>
        <taxon>Bacillati</taxon>
        <taxon>Cyanobacteriota</taxon>
        <taxon>Cyanophyceae</taxon>
        <taxon>Oscillatoriophycideae</taxon>
        <taxon>Oscillatoriales</taxon>
        <taxon>Microcoleaceae</taxon>
        <taxon>Planktothrix</taxon>
    </lineage>
</organism>
<dbReference type="PANTHER" id="PTHR43384:SF6">
    <property type="entry name" value="SEPTUM SITE-DETERMINING PROTEIN MIND HOMOLOG, CHLOROPLASTIC"/>
    <property type="match status" value="1"/>
</dbReference>
<evidence type="ECO:0000313" key="3">
    <source>
        <dbReference type="EMBL" id="AQY61000.1"/>
    </source>
</evidence>